<comment type="subunit">
    <text evidence="6">Monomer.</text>
</comment>
<keyword evidence="4 6" id="KW-0808">Transferase</keyword>
<evidence type="ECO:0000256" key="1">
    <source>
        <dbReference type="ARBA" id="ARBA00022490"/>
    </source>
</evidence>
<name>A0ABX1R0G6_9ALTE</name>
<keyword evidence="3 6" id="KW-0489">Methyltransferase</keyword>
<accession>A0ABX1R0G6</accession>
<comment type="catalytic activity">
    <reaction evidence="6">
        <text>guanosine(1207) in 16S rRNA + S-adenosyl-L-methionine = N(2)-methylguanosine(1207) in 16S rRNA + S-adenosyl-L-homocysteine + H(+)</text>
        <dbReference type="Rhea" id="RHEA:42736"/>
        <dbReference type="Rhea" id="RHEA-COMP:10213"/>
        <dbReference type="Rhea" id="RHEA-COMP:10214"/>
        <dbReference type="ChEBI" id="CHEBI:15378"/>
        <dbReference type="ChEBI" id="CHEBI:57856"/>
        <dbReference type="ChEBI" id="CHEBI:59789"/>
        <dbReference type="ChEBI" id="CHEBI:74269"/>
        <dbReference type="ChEBI" id="CHEBI:74481"/>
        <dbReference type="EC" id="2.1.1.172"/>
    </reaction>
</comment>
<dbReference type="Gene3D" id="3.40.50.150">
    <property type="entry name" value="Vaccinia Virus protein VP39"/>
    <property type="match status" value="2"/>
</dbReference>
<evidence type="ECO:0000313" key="10">
    <source>
        <dbReference type="Proteomes" id="UP000709336"/>
    </source>
</evidence>
<dbReference type="PANTHER" id="PTHR47816">
    <property type="entry name" value="RIBOSOMAL RNA SMALL SUBUNIT METHYLTRANSFERASE C"/>
    <property type="match status" value="1"/>
</dbReference>
<keyword evidence="2 6" id="KW-0698">rRNA processing</keyword>
<sequence>MMLSAPSQLLERNIELFNDEGWLIINPADAYFTDRLTDLSLDVLHQYFDIYAESVRVIPCTILDSRDILTTQTGIFSDQKVGKHQHFFAPFLSTPQRYSNIVIYLPKAKAHYAMLIKMAASLVQQGGSIYVVGENKGGIKSASKLLSNLGHVDKVDSARHCSLLRCEVAQPQPDFDIQQSLSYFDIAVNGQEATIASLPGVFSHEELDEGTHLLLEKLPSSLRGGILDFACGAGIIGCLLKRQFPHLNISYLDVSALALYSTAHTLAESGLTGTLMAANGLHGVDEQFNHIVTNPPFHTGIKTDYTVTKRFIADAARLITSGGNLHMVANRFLPYPGLLAETFERVQTLAQTNRFSVYQAIKV</sequence>
<evidence type="ECO:0000259" key="8">
    <source>
        <dbReference type="Pfam" id="PF08468"/>
    </source>
</evidence>
<evidence type="ECO:0000256" key="4">
    <source>
        <dbReference type="ARBA" id="ARBA00022679"/>
    </source>
</evidence>
<proteinExistence type="inferred from homology"/>
<feature type="domain" description="Methyltransferase small" evidence="7">
    <location>
        <begin position="193"/>
        <end position="359"/>
    </location>
</feature>
<dbReference type="SUPFAM" id="SSF53335">
    <property type="entry name" value="S-adenosyl-L-methionine-dependent methyltransferases"/>
    <property type="match status" value="1"/>
</dbReference>
<dbReference type="InterPro" id="IPR007848">
    <property type="entry name" value="Small_mtfrase_dom"/>
</dbReference>
<dbReference type="Pfam" id="PF05175">
    <property type="entry name" value="MTS"/>
    <property type="match status" value="1"/>
</dbReference>
<dbReference type="InterPro" id="IPR046977">
    <property type="entry name" value="RsmC/RlmG"/>
</dbReference>
<keyword evidence="1 6" id="KW-0963">Cytoplasm</keyword>
<keyword evidence="10" id="KW-1185">Reference proteome</keyword>
<dbReference type="PANTHER" id="PTHR47816:SF4">
    <property type="entry name" value="RIBOSOMAL RNA SMALL SUBUNIT METHYLTRANSFERASE C"/>
    <property type="match status" value="1"/>
</dbReference>
<comment type="function">
    <text evidence="6">Specifically methylates the guanine in position 1207 of 16S rRNA in the 30S particle.</text>
</comment>
<dbReference type="InterPro" id="IPR029063">
    <property type="entry name" value="SAM-dependent_MTases_sf"/>
</dbReference>
<reference evidence="9 10" key="1">
    <citation type="submission" date="2020-03" db="EMBL/GenBank/DDBJ databases">
        <title>Alteromonas ponticola sp. nov., isolated from seawater.</title>
        <authorList>
            <person name="Yoon J.-H."/>
            <person name="Kim Y.-O."/>
        </authorList>
    </citation>
    <scope>NUCLEOTIDE SEQUENCE [LARGE SCALE GENOMIC DNA]</scope>
    <source>
        <strain evidence="9 10">MYP5</strain>
    </source>
</reference>
<dbReference type="EMBL" id="JAATNW010000004">
    <property type="protein sequence ID" value="NMH59960.1"/>
    <property type="molecule type" value="Genomic_DNA"/>
</dbReference>
<dbReference type="Proteomes" id="UP000709336">
    <property type="component" value="Unassembled WGS sequence"/>
</dbReference>
<evidence type="ECO:0000259" key="7">
    <source>
        <dbReference type="Pfam" id="PF05175"/>
    </source>
</evidence>
<dbReference type="EC" id="2.1.1.172" evidence="6"/>
<dbReference type="PROSITE" id="PS00092">
    <property type="entry name" value="N6_MTASE"/>
    <property type="match status" value="1"/>
</dbReference>
<keyword evidence="5 6" id="KW-0949">S-adenosyl-L-methionine</keyword>
<evidence type="ECO:0000256" key="3">
    <source>
        <dbReference type="ARBA" id="ARBA00022603"/>
    </source>
</evidence>
<evidence type="ECO:0000256" key="6">
    <source>
        <dbReference type="HAMAP-Rule" id="MF_01862"/>
    </source>
</evidence>
<evidence type="ECO:0000256" key="5">
    <source>
        <dbReference type="ARBA" id="ARBA00022691"/>
    </source>
</evidence>
<dbReference type="InterPro" id="IPR013675">
    <property type="entry name" value="Mtase_sm_N"/>
</dbReference>
<dbReference type="HAMAP" id="MF_01862">
    <property type="entry name" value="16SrRNA_methyltr_C"/>
    <property type="match status" value="1"/>
</dbReference>
<dbReference type="InterPro" id="IPR023543">
    <property type="entry name" value="rRNA_ssu_MeTfrase_C"/>
</dbReference>
<dbReference type="GO" id="GO:0032259">
    <property type="term" value="P:methylation"/>
    <property type="evidence" value="ECO:0007669"/>
    <property type="project" value="UniProtKB-KW"/>
</dbReference>
<evidence type="ECO:0000313" key="9">
    <source>
        <dbReference type="EMBL" id="NMH59960.1"/>
    </source>
</evidence>
<dbReference type="GO" id="GO:0008168">
    <property type="term" value="F:methyltransferase activity"/>
    <property type="evidence" value="ECO:0007669"/>
    <property type="project" value="UniProtKB-KW"/>
</dbReference>
<evidence type="ECO:0000256" key="2">
    <source>
        <dbReference type="ARBA" id="ARBA00022552"/>
    </source>
</evidence>
<dbReference type="Pfam" id="PF08468">
    <property type="entry name" value="MTS_N"/>
    <property type="match status" value="1"/>
</dbReference>
<feature type="domain" description="Methyltransferase small N-terminal" evidence="8">
    <location>
        <begin position="7"/>
        <end position="180"/>
    </location>
</feature>
<comment type="caution">
    <text evidence="9">The sequence shown here is derived from an EMBL/GenBank/DDBJ whole genome shotgun (WGS) entry which is preliminary data.</text>
</comment>
<gene>
    <name evidence="6" type="primary">rsmC</name>
    <name evidence="9" type="ORF">HCJ96_08025</name>
</gene>
<comment type="similarity">
    <text evidence="6">Belongs to the methyltransferase superfamily. RsmC family.</text>
</comment>
<protein>
    <recommendedName>
        <fullName evidence="6">Ribosomal RNA small subunit methyltransferase C</fullName>
        <ecNumber evidence="6">2.1.1.172</ecNumber>
    </recommendedName>
    <alternativeName>
        <fullName evidence="6">16S rRNA m2G1207 methyltransferase</fullName>
    </alternativeName>
    <alternativeName>
        <fullName evidence="6">rRNA (guanine-N(2)-)-methyltransferase RsmC</fullName>
    </alternativeName>
</protein>
<dbReference type="InterPro" id="IPR002052">
    <property type="entry name" value="DNA_methylase_N6_adenine_CS"/>
</dbReference>
<organism evidence="9 10">
    <name type="scientific">Alteromonas ponticola</name>
    <dbReference type="NCBI Taxonomy" id="2720613"/>
    <lineage>
        <taxon>Bacteria</taxon>
        <taxon>Pseudomonadati</taxon>
        <taxon>Pseudomonadota</taxon>
        <taxon>Gammaproteobacteria</taxon>
        <taxon>Alteromonadales</taxon>
        <taxon>Alteromonadaceae</taxon>
        <taxon>Alteromonas/Salinimonas group</taxon>
        <taxon>Alteromonas</taxon>
    </lineage>
</organism>
<comment type="subcellular location">
    <subcellularLocation>
        <location evidence="6">Cytoplasm</location>
    </subcellularLocation>
</comment>